<dbReference type="eggNOG" id="KOG0960">
    <property type="taxonomic scope" value="Eukaryota"/>
</dbReference>
<dbReference type="Pfam" id="PF05193">
    <property type="entry name" value="Peptidase_M16_C"/>
    <property type="match status" value="1"/>
</dbReference>
<comment type="cofactor">
    <cofactor evidence="1">
        <name>Zn(2+)</name>
        <dbReference type="ChEBI" id="CHEBI:29105"/>
    </cofactor>
</comment>
<evidence type="ECO:0000313" key="13">
    <source>
        <dbReference type="Proteomes" id="UP000007799"/>
    </source>
</evidence>
<proteinExistence type="inferred from homology"/>
<feature type="domain" description="Peptidase M16 N-terminal" evidence="10">
    <location>
        <begin position="38"/>
        <end position="185"/>
    </location>
</feature>
<evidence type="ECO:0000256" key="5">
    <source>
        <dbReference type="ARBA" id="ARBA00022801"/>
    </source>
</evidence>
<evidence type="ECO:0000256" key="6">
    <source>
        <dbReference type="ARBA" id="ARBA00022833"/>
    </source>
</evidence>
<dbReference type="FunCoup" id="F2UJ65">
    <property type="interactions" value="1821"/>
</dbReference>
<dbReference type="Pfam" id="PF00675">
    <property type="entry name" value="Peptidase_M16"/>
    <property type="match status" value="1"/>
</dbReference>
<gene>
    <name evidence="12" type="ORF">PTSG_07355</name>
</gene>
<dbReference type="FunFam" id="3.30.830.10:FF:000001">
    <property type="entry name" value="Mitochondrial-processing peptidase subunit beta, mitochondrial"/>
    <property type="match status" value="1"/>
</dbReference>
<keyword evidence="4" id="KW-0479">Metal-binding</keyword>
<dbReference type="STRING" id="946362.F2UJ65"/>
<evidence type="ECO:0000256" key="7">
    <source>
        <dbReference type="ARBA" id="ARBA00023049"/>
    </source>
</evidence>
<name>F2UJ65_SALR5</name>
<dbReference type="InterPro" id="IPR011765">
    <property type="entry name" value="Pept_M16_N"/>
</dbReference>
<protein>
    <submittedName>
        <fullName evidence="12">Peptidase subunit beta</fullName>
    </submittedName>
</protein>
<evidence type="ECO:0000256" key="2">
    <source>
        <dbReference type="ARBA" id="ARBA00004173"/>
    </source>
</evidence>
<dbReference type="PANTHER" id="PTHR11851">
    <property type="entry name" value="METALLOPROTEASE"/>
    <property type="match status" value="1"/>
</dbReference>
<keyword evidence="13" id="KW-1185">Reference proteome</keyword>
<dbReference type="FunFam" id="3.30.830.10:FF:000008">
    <property type="entry name" value="Mitochondrial-processing peptidase subunit beta"/>
    <property type="match status" value="1"/>
</dbReference>
<dbReference type="GO" id="GO:0005739">
    <property type="term" value="C:mitochondrion"/>
    <property type="evidence" value="ECO:0007669"/>
    <property type="project" value="UniProtKB-SubCell"/>
</dbReference>
<sequence>MMMAGVTRVAGRRWLSAAAAATATAAETRVTTLNNGFRVVTEQTPHQTATIGVHVDAGSRFETAQNNGTAHFLEHMAFKGTNKRTQQEIDSQAEQRGMRLDAYTSRESTVYMARCFSDDTDFAVDLLGDILTNAKYDAGKVEAERGVILRENQEVNSIPEEVVMDYLHATAFQNSPLGYTILGPEENIKSISREDLIKYVETYYTGPRMVLVGTGGVDHDQLVAAAEKAFGGLSADDKAPAVTTSDFHGSELRFRDDSEQTAKFAIAVEGVSWSDPDFYSMLVGSSLVGSWDRNFGGSANLSSPLARLAAEHSLAHNYMSFQTSYTDTGLWGCYAVTDYDKIEDFAYALTQEWLRLANGATDAEVERVKRQLKSQLIFSVDSAQAANDEIGRQILTLGRRVPAAEINALLDSVSSSTVRSAMDKYVYDRCPAVAAIGPVEQLPDYNRLRSNLVWLRT</sequence>
<keyword evidence="3" id="KW-0645">Protease</keyword>
<dbReference type="GO" id="GO:0046872">
    <property type="term" value="F:metal ion binding"/>
    <property type="evidence" value="ECO:0007669"/>
    <property type="project" value="UniProtKB-KW"/>
</dbReference>
<dbReference type="InterPro" id="IPR001431">
    <property type="entry name" value="Pept_M16_Zn_BS"/>
</dbReference>
<dbReference type="RefSeq" id="XP_004990853.1">
    <property type="nucleotide sequence ID" value="XM_004990796.1"/>
</dbReference>
<dbReference type="EMBL" id="GL832976">
    <property type="protein sequence ID" value="EGD77013.1"/>
    <property type="molecule type" value="Genomic_DNA"/>
</dbReference>
<keyword evidence="7" id="KW-0482">Metalloprotease</keyword>
<keyword evidence="5" id="KW-0378">Hydrolase</keyword>
<dbReference type="KEGG" id="sre:PTSG_07355"/>
<evidence type="ECO:0000256" key="8">
    <source>
        <dbReference type="ARBA" id="ARBA00023128"/>
    </source>
</evidence>
<evidence type="ECO:0000256" key="3">
    <source>
        <dbReference type="ARBA" id="ARBA00022670"/>
    </source>
</evidence>
<dbReference type="AlphaFoldDB" id="F2UJ65"/>
<reference evidence="12" key="1">
    <citation type="submission" date="2009-08" db="EMBL/GenBank/DDBJ databases">
        <title>Annotation of Salpingoeca rosetta.</title>
        <authorList>
            <consortium name="The Broad Institute Genome Sequencing Platform"/>
            <person name="Russ C."/>
            <person name="Cuomo C."/>
            <person name="Burger G."/>
            <person name="Gray M.W."/>
            <person name="Holland P.W.H."/>
            <person name="King N."/>
            <person name="Lang F.B.F."/>
            <person name="Roger A.J."/>
            <person name="Ruiz-Trillo I."/>
            <person name="Young S.K."/>
            <person name="Zeng Q."/>
            <person name="Gargeya S."/>
            <person name="Alvarado L."/>
            <person name="Berlin A."/>
            <person name="Chapman S.B."/>
            <person name="Chen Z."/>
            <person name="Freedman E."/>
            <person name="Gellesch M."/>
            <person name="Goldberg J."/>
            <person name="Griggs A."/>
            <person name="Gujja S."/>
            <person name="Heilman E."/>
            <person name="Heiman D."/>
            <person name="Howarth C."/>
            <person name="Mehta T."/>
            <person name="Neiman D."/>
            <person name="Pearson M."/>
            <person name="Roberts A."/>
            <person name="Saif S."/>
            <person name="Shea T."/>
            <person name="Shenoy N."/>
            <person name="Sisk P."/>
            <person name="Stolte C."/>
            <person name="Sykes S."/>
            <person name="White J."/>
            <person name="Yandava C."/>
            <person name="Haas B."/>
            <person name="Nusbaum C."/>
            <person name="Birren B."/>
        </authorList>
    </citation>
    <scope>NUCLEOTIDE SEQUENCE [LARGE SCALE GENOMIC DNA]</scope>
    <source>
        <strain evidence="12">ATCC 50818</strain>
    </source>
</reference>
<organism evidence="13">
    <name type="scientific">Salpingoeca rosetta (strain ATCC 50818 / BSB-021)</name>
    <dbReference type="NCBI Taxonomy" id="946362"/>
    <lineage>
        <taxon>Eukaryota</taxon>
        <taxon>Choanoflagellata</taxon>
        <taxon>Craspedida</taxon>
        <taxon>Salpingoecidae</taxon>
        <taxon>Salpingoeca</taxon>
    </lineage>
</organism>
<dbReference type="InterPro" id="IPR011249">
    <property type="entry name" value="Metalloenz_LuxS/M16"/>
</dbReference>
<comment type="subcellular location">
    <subcellularLocation>
        <location evidence="2">Mitochondrion</location>
    </subcellularLocation>
</comment>
<comment type="similarity">
    <text evidence="9">Belongs to the peptidase M16 family.</text>
</comment>
<dbReference type="InterPro" id="IPR007863">
    <property type="entry name" value="Peptidase_M16_C"/>
</dbReference>
<evidence type="ECO:0000259" key="10">
    <source>
        <dbReference type="Pfam" id="PF00675"/>
    </source>
</evidence>
<evidence type="ECO:0000256" key="1">
    <source>
        <dbReference type="ARBA" id="ARBA00001947"/>
    </source>
</evidence>
<dbReference type="GeneID" id="16071416"/>
<evidence type="ECO:0000313" key="12">
    <source>
        <dbReference type="EMBL" id="EGD77013.1"/>
    </source>
</evidence>
<evidence type="ECO:0000259" key="11">
    <source>
        <dbReference type="Pfam" id="PF05193"/>
    </source>
</evidence>
<dbReference type="GO" id="GO:0004222">
    <property type="term" value="F:metalloendopeptidase activity"/>
    <property type="evidence" value="ECO:0007669"/>
    <property type="project" value="InterPro"/>
</dbReference>
<dbReference type="GO" id="GO:0006627">
    <property type="term" value="P:protein processing involved in protein targeting to mitochondrion"/>
    <property type="evidence" value="ECO:0007669"/>
    <property type="project" value="TreeGrafter"/>
</dbReference>
<feature type="domain" description="Peptidase M16 C-terminal" evidence="11">
    <location>
        <begin position="190"/>
        <end position="372"/>
    </location>
</feature>
<dbReference type="Proteomes" id="UP000007799">
    <property type="component" value="Unassembled WGS sequence"/>
</dbReference>
<evidence type="ECO:0000256" key="9">
    <source>
        <dbReference type="RuleBase" id="RU004447"/>
    </source>
</evidence>
<dbReference type="SUPFAM" id="SSF63411">
    <property type="entry name" value="LuxS/MPP-like metallohydrolase"/>
    <property type="match status" value="2"/>
</dbReference>
<dbReference type="InParanoid" id="F2UJ65"/>
<keyword evidence="6" id="KW-0862">Zinc</keyword>
<dbReference type="Gene3D" id="3.30.830.10">
    <property type="entry name" value="Metalloenzyme, LuxS/M16 peptidase-like"/>
    <property type="match status" value="2"/>
</dbReference>
<keyword evidence="8" id="KW-0496">Mitochondrion</keyword>
<dbReference type="PANTHER" id="PTHR11851:SF149">
    <property type="entry name" value="GH01077P"/>
    <property type="match status" value="1"/>
</dbReference>
<dbReference type="OMA" id="IDVVCDM"/>
<evidence type="ECO:0000256" key="4">
    <source>
        <dbReference type="ARBA" id="ARBA00022723"/>
    </source>
</evidence>
<dbReference type="OrthoDB" id="10251424at2759"/>
<dbReference type="InterPro" id="IPR050361">
    <property type="entry name" value="MPP/UQCRC_Complex"/>
</dbReference>
<accession>F2UJ65</accession>
<dbReference type="PROSITE" id="PS00143">
    <property type="entry name" value="INSULINASE"/>
    <property type="match status" value="1"/>
</dbReference>